<evidence type="ECO:0000313" key="1">
    <source>
        <dbReference type="EMBL" id="CAF4307592.1"/>
    </source>
</evidence>
<feature type="non-terminal residue" evidence="1">
    <location>
        <position position="1"/>
    </location>
</feature>
<name>A0A820IIS7_9BILA</name>
<comment type="caution">
    <text evidence="1">The sequence shown here is derived from an EMBL/GenBank/DDBJ whole genome shotgun (WGS) entry which is preliminary data.</text>
</comment>
<evidence type="ECO:0000313" key="2">
    <source>
        <dbReference type="Proteomes" id="UP000663836"/>
    </source>
</evidence>
<organism evidence="1 2">
    <name type="scientific">Rotaria sordida</name>
    <dbReference type="NCBI Taxonomy" id="392033"/>
    <lineage>
        <taxon>Eukaryota</taxon>
        <taxon>Metazoa</taxon>
        <taxon>Spiralia</taxon>
        <taxon>Gnathifera</taxon>
        <taxon>Rotifera</taxon>
        <taxon>Eurotatoria</taxon>
        <taxon>Bdelloidea</taxon>
        <taxon>Philodinida</taxon>
        <taxon>Philodinidae</taxon>
        <taxon>Rotaria</taxon>
    </lineage>
</organism>
<dbReference type="Proteomes" id="UP000663836">
    <property type="component" value="Unassembled WGS sequence"/>
</dbReference>
<reference evidence="1" key="1">
    <citation type="submission" date="2021-02" db="EMBL/GenBank/DDBJ databases">
        <authorList>
            <person name="Nowell W R."/>
        </authorList>
    </citation>
    <scope>NUCLEOTIDE SEQUENCE</scope>
</reference>
<dbReference type="EMBL" id="CAJOBD010037655">
    <property type="protein sequence ID" value="CAF4307592.1"/>
    <property type="molecule type" value="Genomic_DNA"/>
</dbReference>
<accession>A0A820IIS7</accession>
<sequence>MTESPVNIPVYDGSLASIRSSSSSVDRLRQITGLSRRKAELQPKWKNGELESK</sequence>
<dbReference type="AlphaFoldDB" id="A0A820IIS7"/>
<proteinExistence type="predicted"/>
<protein>
    <submittedName>
        <fullName evidence="1">Uncharacterized protein</fullName>
    </submittedName>
</protein>
<gene>
    <name evidence="1" type="ORF">JBS370_LOCUS40605</name>
</gene>